<sequence length="222" mass="23479">YSISGRAPPQPYTLFNQFCLRVRPGAALHVILPLLSPGAPRCSPEPDFPSAVSGCAPAPLYTYTSRTASRDSDRANYHWVEATGAFTGRFLEASALHAPRRPVASRPGGRTALREDGEHDRPRRLLEHLDGLRVGQPLQAEVVDAEDLVAGAQPTVPGGRPFAEHSLHVDGQVAVLTAAAPHDAEAEAGGAPLQGDGLELAGAAPEGEGKRKITENCNDSFL</sequence>
<feature type="region of interest" description="Disordered" evidence="1">
    <location>
        <begin position="184"/>
        <end position="222"/>
    </location>
</feature>
<organism evidence="2 3">
    <name type="scientific">Caerostris darwini</name>
    <dbReference type="NCBI Taxonomy" id="1538125"/>
    <lineage>
        <taxon>Eukaryota</taxon>
        <taxon>Metazoa</taxon>
        <taxon>Ecdysozoa</taxon>
        <taxon>Arthropoda</taxon>
        <taxon>Chelicerata</taxon>
        <taxon>Arachnida</taxon>
        <taxon>Araneae</taxon>
        <taxon>Araneomorphae</taxon>
        <taxon>Entelegynae</taxon>
        <taxon>Araneoidea</taxon>
        <taxon>Araneidae</taxon>
        <taxon>Caerostris</taxon>
    </lineage>
</organism>
<feature type="region of interest" description="Disordered" evidence="1">
    <location>
        <begin position="98"/>
        <end position="122"/>
    </location>
</feature>
<feature type="compositionally biased region" description="Basic and acidic residues" evidence="1">
    <location>
        <begin position="112"/>
        <end position="122"/>
    </location>
</feature>
<dbReference type="Proteomes" id="UP001054837">
    <property type="component" value="Unassembled WGS sequence"/>
</dbReference>
<evidence type="ECO:0000313" key="3">
    <source>
        <dbReference type="Proteomes" id="UP001054837"/>
    </source>
</evidence>
<evidence type="ECO:0000313" key="2">
    <source>
        <dbReference type="EMBL" id="GIY65568.1"/>
    </source>
</evidence>
<feature type="non-terminal residue" evidence="2">
    <location>
        <position position="1"/>
    </location>
</feature>
<dbReference type="AlphaFoldDB" id="A0AAV4V760"/>
<accession>A0AAV4V760</accession>
<keyword evidence="3" id="KW-1185">Reference proteome</keyword>
<reference evidence="2 3" key="1">
    <citation type="submission" date="2021-06" db="EMBL/GenBank/DDBJ databases">
        <title>Caerostris darwini draft genome.</title>
        <authorList>
            <person name="Kono N."/>
            <person name="Arakawa K."/>
        </authorList>
    </citation>
    <scope>NUCLEOTIDE SEQUENCE [LARGE SCALE GENOMIC DNA]</scope>
</reference>
<gene>
    <name evidence="2" type="ORF">CDAR_514881</name>
</gene>
<comment type="caution">
    <text evidence="2">The sequence shown here is derived from an EMBL/GenBank/DDBJ whole genome shotgun (WGS) entry which is preliminary data.</text>
</comment>
<name>A0AAV4V760_9ARAC</name>
<protein>
    <submittedName>
        <fullName evidence="2">Uncharacterized protein</fullName>
    </submittedName>
</protein>
<proteinExistence type="predicted"/>
<dbReference type="EMBL" id="BPLQ01012456">
    <property type="protein sequence ID" value="GIY65568.1"/>
    <property type="molecule type" value="Genomic_DNA"/>
</dbReference>
<evidence type="ECO:0000256" key="1">
    <source>
        <dbReference type="SAM" id="MobiDB-lite"/>
    </source>
</evidence>